<dbReference type="InterPro" id="IPR002771">
    <property type="entry name" value="Multi_antbiot-R_MarC"/>
</dbReference>
<dbReference type="GO" id="GO:0005886">
    <property type="term" value="C:plasma membrane"/>
    <property type="evidence" value="ECO:0007669"/>
    <property type="project" value="UniProtKB-SubCell"/>
</dbReference>
<sequence>MMFSKFILVFMAFFAIMNPISNLPAYMALVADDDQKISRKIARKSLLLAFFIILTFVISGHYIFQLFGITVDALRIAGGLLVALIGYHMINGIHSPASKNLPQTNEDPLAVAISPLAMPLFAGPGTIATAITLSHGGFTNQVITIAAFALLSLLTYVLLLSAREISQFLGQSFMGLVTRMMGLILTTIGIQMLIAGIKGAFSLS</sequence>
<keyword evidence="3" id="KW-1003">Cell membrane</keyword>
<feature type="transmembrane region" description="Helical" evidence="7">
    <location>
        <begin position="138"/>
        <end position="159"/>
    </location>
</feature>
<feature type="transmembrane region" description="Helical" evidence="7">
    <location>
        <begin position="180"/>
        <end position="201"/>
    </location>
</feature>
<dbReference type="NCBIfam" id="TIGR00427">
    <property type="entry name" value="NAAT family transporter"/>
    <property type="match status" value="1"/>
</dbReference>
<evidence type="ECO:0000256" key="3">
    <source>
        <dbReference type="ARBA" id="ARBA00022475"/>
    </source>
</evidence>
<accession>A0A2X3VU69</accession>
<evidence type="ECO:0000256" key="6">
    <source>
        <dbReference type="ARBA" id="ARBA00023136"/>
    </source>
</evidence>
<dbReference type="STRING" id="1123303.GCA_000372425_01118"/>
<gene>
    <name evidence="8" type="primary">yhgN</name>
    <name evidence="8" type="ORF">NCTC12278_01887</name>
</gene>
<dbReference type="Proteomes" id="UP000249495">
    <property type="component" value="Chromosome 1"/>
</dbReference>
<evidence type="ECO:0000313" key="9">
    <source>
        <dbReference type="Proteomes" id="UP000249495"/>
    </source>
</evidence>
<evidence type="ECO:0000256" key="1">
    <source>
        <dbReference type="ARBA" id="ARBA00004651"/>
    </source>
</evidence>
<evidence type="ECO:0000256" key="4">
    <source>
        <dbReference type="ARBA" id="ARBA00022692"/>
    </source>
</evidence>
<keyword evidence="5 7" id="KW-1133">Transmembrane helix</keyword>
<dbReference type="PANTHER" id="PTHR33508">
    <property type="entry name" value="UPF0056 MEMBRANE PROTEIN YHCE"/>
    <property type="match status" value="1"/>
</dbReference>
<organism evidence="8 9">
    <name type="scientific">Streptococcus ferus</name>
    <dbReference type="NCBI Taxonomy" id="1345"/>
    <lineage>
        <taxon>Bacteria</taxon>
        <taxon>Bacillati</taxon>
        <taxon>Bacillota</taxon>
        <taxon>Bacilli</taxon>
        <taxon>Lactobacillales</taxon>
        <taxon>Streptococcaceae</taxon>
        <taxon>Streptococcus</taxon>
    </lineage>
</organism>
<feature type="transmembrane region" description="Helical" evidence="7">
    <location>
        <begin position="111"/>
        <end position="132"/>
    </location>
</feature>
<evidence type="ECO:0000256" key="5">
    <source>
        <dbReference type="ARBA" id="ARBA00022989"/>
    </source>
</evidence>
<evidence type="ECO:0000256" key="7">
    <source>
        <dbReference type="RuleBase" id="RU362048"/>
    </source>
</evidence>
<dbReference type="AlphaFoldDB" id="A0A2X3VU69"/>
<feature type="transmembrane region" description="Helical" evidence="7">
    <location>
        <begin position="46"/>
        <end position="67"/>
    </location>
</feature>
<comment type="similarity">
    <text evidence="2 7">Belongs to the UPF0056 (MarC) family.</text>
</comment>
<feature type="transmembrane region" description="Helical" evidence="7">
    <location>
        <begin position="73"/>
        <end position="90"/>
    </location>
</feature>
<dbReference type="KEGG" id="sfer:NCTC12278_01887"/>
<evidence type="ECO:0000256" key="2">
    <source>
        <dbReference type="ARBA" id="ARBA00009784"/>
    </source>
</evidence>
<keyword evidence="6 7" id="KW-0472">Membrane</keyword>
<keyword evidence="9" id="KW-1185">Reference proteome</keyword>
<evidence type="ECO:0000313" key="8">
    <source>
        <dbReference type="EMBL" id="SQF41285.1"/>
    </source>
</evidence>
<feature type="transmembrane region" description="Helical" evidence="7">
    <location>
        <begin position="6"/>
        <end position="25"/>
    </location>
</feature>
<name>A0A2X3VU69_9STRE</name>
<dbReference type="PANTHER" id="PTHR33508:SF1">
    <property type="entry name" value="UPF0056 MEMBRANE PROTEIN YHCE"/>
    <property type="match status" value="1"/>
</dbReference>
<proteinExistence type="inferred from homology"/>
<reference evidence="8 9" key="1">
    <citation type="submission" date="2018-06" db="EMBL/GenBank/DDBJ databases">
        <authorList>
            <consortium name="Pathogen Informatics"/>
            <person name="Doyle S."/>
        </authorList>
    </citation>
    <scope>NUCLEOTIDE SEQUENCE [LARGE SCALE GENOMIC DNA]</scope>
    <source>
        <strain evidence="8 9">NCTC12278</strain>
    </source>
</reference>
<protein>
    <recommendedName>
        <fullName evidence="7">UPF0056 membrane protein</fullName>
    </recommendedName>
</protein>
<dbReference type="Pfam" id="PF01914">
    <property type="entry name" value="MarC"/>
    <property type="match status" value="1"/>
</dbReference>
<dbReference type="EMBL" id="LS483343">
    <property type="protein sequence ID" value="SQF41285.1"/>
    <property type="molecule type" value="Genomic_DNA"/>
</dbReference>
<comment type="subcellular location">
    <subcellularLocation>
        <location evidence="1 7">Cell membrane</location>
        <topology evidence="1 7">Multi-pass membrane protein</topology>
    </subcellularLocation>
</comment>
<keyword evidence="4 7" id="KW-0812">Transmembrane</keyword>